<dbReference type="RefSeq" id="WP_070979469.1">
    <property type="nucleotide sequence ID" value="NZ_CP017707.1"/>
</dbReference>
<dbReference type="KEGG" id="cvc:BKX93_08200"/>
<reference evidence="1 2" key="1">
    <citation type="submission" date="2016-10" db="EMBL/GenBank/DDBJ databases">
        <title>Chromobacterium muskegensis sp. nov., an insecticidal bacterium isolated from Sphagnum bogs.</title>
        <authorList>
            <person name="Sparks M.E."/>
            <person name="Blackburn M.B."/>
            <person name="Gundersen-Rindal D.E."/>
            <person name="Mitchell A."/>
            <person name="Farrar R."/>
            <person name="Kuhar D."/>
        </authorList>
    </citation>
    <scope>NUCLEOTIDE SEQUENCE [LARGE SCALE GENOMIC DNA]</scope>
    <source>
        <strain evidence="1 2">21-1</strain>
    </source>
</reference>
<accession>A0A1D9LFE2</accession>
<dbReference type="InterPro" id="IPR014756">
    <property type="entry name" value="Ig_E-set"/>
</dbReference>
<dbReference type="SUPFAM" id="SSF81296">
    <property type="entry name" value="E set domains"/>
    <property type="match status" value="1"/>
</dbReference>
<dbReference type="STRING" id="1108595.BKX93_08200"/>
<dbReference type="PANTHER" id="PTHR34823">
    <property type="entry name" value="GLCNAC-BINDING PROTEIN A"/>
    <property type="match status" value="1"/>
</dbReference>
<proteinExistence type="predicted"/>
<name>A0A1D9LFE2_9NEIS</name>
<protein>
    <submittedName>
        <fullName evidence="1">Chitin-binding protein</fullName>
    </submittedName>
</protein>
<dbReference type="AlphaFoldDB" id="A0A1D9LFE2"/>
<dbReference type="EMBL" id="CP017707">
    <property type="protein sequence ID" value="AOZ49983.1"/>
    <property type="molecule type" value="Genomic_DNA"/>
</dbReference>
<dbReference type="GeneID" id="68841195"/>
<dbReference type="InterPro" id="IPR004302">
    <property type="entry name" value="Cellulose/chitin-bd_N"/>
</dbReference>
<dbReference type="CDD" id="cd21177">
    <property type="entry name" value="LPMO_AA10"/>
    <property type="match status" value="1"/>
</dbReference>
<dbReference type="PANTHER" id="PTHR34823:SF1">
    <property type="entry name" value="CHITIN-BINDING TYPE-4 DOMAIN-CONTAINING PROTEIN"/>
    <property type="match status" value="1"/>
</dbReference>
<gene>
    <name evidence="1" type="ORF">BKX93_08200</name>
</gene>
<dbReference type="Proteomes" id="UP000178776">
    <property type="component" value="Chromosome"/>
</dbReference>
<evidence type="ECO:0000313" key="2">
    <source>
        <dbReference type="Proteomes" id="UP000178776"/>
    </source>
</evidence>
<dbReference type="Pfam" id="PF03067">
    <property type="entry name" value="LPMO_10"/>
    <property type="match status" value="1"/>
</dbReference>
<sequence length="210" mass="23761">MSQTKVESQSVAQPRHGQVFAPASRGQLCVDGVNAQCPLQSWHVNGLESGKFFPAMEASLHDPLAPSDAVNAKPPVDGRIASAGQEHSAVLDEQSADRWHKHPVKSGQIQEFKWSYHAVHPTRRWNYFITKADWDPNRPLTRAQFEAEPFYKAELTAQPFWEHQAELTPPQPTIHQVRLPERRGYHVVLAVWEVADTGNAFYQVIDFNFS</sequence>
<evidence type="ECO:0000313" key="1">
    <source>
        <dbReference type="EMBL" id="AOZ49983.1"/>
    </source>
</evidence>
<dbReference type="InterPro" id="IPR051024">
    <property type="entry name" value="GlcNAc_Chitin_IntDeg"/>
</dbReference>
<dbReference type="Gene3D" id="2.70.50.50">
    <property type="entry name" value="chitin-binding protein cbp21"/>
    <property type="match status" value="1"/>
</dbReference>
<organism evidence="1 2">
    <name type="scientific">Chromobacterium vaccinii</name>
    <dbReference type="NCBI Taxonomy" id="1108595"/>
    <lineage>
        <taxon>Bacteria</taxon>
        <taxon>Pseudomonadati</taxon>
        <taxon>Pseudomonadota</taxon>
        <taxon>Betaproteobacteria</taxon>
        <taxon>Neisseriales</taxon>
        <taxon>Chromobacteriaceae</taxon>
        <taxon>Chromobacterium</taxon>
    </lineage>
</organism>